<gene>
    <name evidence="1" type="ORF">PG994_004871</name>
</gene>
<keyword evidence="2" id="KW-1185">Reference proteome</keyword>
<protein>
    <submittedName>
        <fullName evidence="1">Uncharacterized protein</fullName>
    </submittedName>
</protein>
<organism evidence="1 2">
    <name type="scientific">Apiospora phragmitis</name>
    <dbReference type="NCBI Taxonomy" id="2905665"/>
    <lineage>
        <taxon>Eukaryota</taxon>
        <taxon>Fungi</taxon>
        <taxon>Dikarya</taxon>
        <taxon>Ascomycota</taxon>
        <taxon>Pezizomycotina</taxon>
        <taxon>Sordariomycetes</taxon>
        <taxon>Xylariomycetidae</taxon>
        <taxon>Amphisphaeriales</taxon>
        <taxon>Apiosporaceae</taxon>
        <taxon>Apiospora</taxon>
    </lineage>
</organism>
<dbReference type="EMBL" id="JAQQWL010000005">
    <property type="protein sequence ID" value="KAK8073972.1"/>
    <property type="molecule type" value="Genomic_DNA"/>
</dbReference>
<evidence type="ECO:0000313" key="1">
    <source>
        <dbReference type="EMBL" id="KAK8073972.1"/>
    </source>
</evidence>
<dbReference type="GeneID" id="92089343"/>
<dbReference type="RefSeq" id="XP_066718447.1">
    <property type="nucleotide sequence ID" value="XM_066856280.1"/>
</dbReference>
<sequence length="93" mass="10953">MDLMEFGRVFQPMRRQPHEYSIYVYHSKLVEAVKKLKLEIYGLYQFAADNSTVHSRDQLKVVMTMAGELKTSFENVNDLHITFMDHLATWKAL</sequence>
<dbReference type="Proteomes" id="UP001480595">
    <property type="component" value="Unassembled WGS sequence"/>
</dbReference>
<evidence type="ECO:0000313" key="2">
    <source>
        <dbReference type="Proteomes" id="UP001480595"/>
    </source>
</evidence>
<accession>A0ABR1VT14</accession>
<proteinExistence type="predicted"/>
<name>A0ABR1VT14_9PEZI</name>
<reference evidence="1 2" key="1">
    <citation type="submission" date="2023-01" db="EMBL/GenBank/DDBJ databases">
        <title>Analysis of 21 Apiospora genomes using comparative genomics revels a genus with tremendous synthesis potential of carbohydrate active enzymes and secondary metabolites.</title>
        <authorList>
            <person name="Sorensen T."/>
        </authorList>
    </citation>
    <scope>NUCLEOTIDE SEQUENCE [LARGE SCALE GENOMIC DNA]</scope>
    <source>
        <strain evidence="1 2">CBS 135458</strain>
    </source>
</reference>
<comment type="caution">
    <text evidence="1">The sequence shown here is derived from an EMBL/GenBank/DDBJ whole genome shotgun (WGS) entry which is preliminary data.</text>
</comment>